<name>A0AAJ0AKW9_9PEZI</name>
<reference evidence="2" key="1">
    <citation type="submission" date="2021-06" db="EMBL/GenBank/DDBJ databases">
        <title>Comparative genomics, transcriptomics and evolutionary studies reveal genomic signatures of adaptation to plant cell wall in hemibiotrophic fungi.</title>
        <authorList>
            <consortium name="DOE Joint Genome Institute"/>
            <person name="Baroncelli R."/>
            <person name="Diaz J.F."/>
            <person name="Benocci T."/>
            <person name="Peng M."/>
            <person name="Battaglia E."/>
            <person name="Haridas S."/>
            <person name="Andreopoulos W."/>
            <person name="Labutti K."/>
            <person name="Pangilinan J."/>
            <person name="Floch G.L."/>
            <person name="Makela M.R."/>
            <person name="Henrissat B."/>
            <person name="Grigoriev I.V."/>
            <person name="Crouch J.A."/>
            <person name="De Vries R.P."/>
            <person name="Sukno S.A."/>
            <person name="Thon M.R."/>
        </authorList>
    </citation>
    <scope>NUCLEOTIDE SEQUENCE</scope>
    <source>
        <strain evidence="2">CBS 193.32</strain>
    </source>
</reference>
<dbReference type="GeneID" id="85459431"/>
<gene>
    <name evidence="2" type="ORF">BDP55DRAFT_663680</name>
</gene>
<dbReference type="AlphaFoldDB" id="A0AAJ0AKW9"/>
<evidence type="ECO:0000313" key="3">
    <source>
        <dbReference type="Proteomes" id="UP001224890"/>
    </source>
</evidence>
<proteinExistence type="predicted"/>
<dbReference type="Proteomes" id="UP001224890">
    <property type="component" value="Unassembled WGS sequence"/>
</dbReference>
<feature type="compositionally biased region" description="Low complexity" evidence="1">
    <location>
        <begin position="107"/>
        <end position="123"/>
    </location>
</feature>
<sequence>MPFDMESGFDGATKDQHLVNELYTVSNQAAGMKRHEPATSGRQHSQTPTREKGHSWETEHLANSQDSRAPGLGQGARSTERRSSVETEGRGRRPVGTVKMAGHLTVVSCGSSVSDGDPPSLSLQRDRARKDHAYVSLETMGSAEIA</sequence>
<feature type="compositionally biased region" description="Basic and acidic residues" evidence="1">
    <location>
        <begin position="49"/>
        <end position="60"/>
    </location>
</feature>
<feature type="compositionally biased region" description="Basic and acidic residues" evidence="1">
    <location>
        <begin position="78"/>
        <end position="91"/>
    </location>
</feature>
<accession>A0AAJ0AKW9</accession>
<evidence type="ECO:0000256" key="1">
    <source>
        <dbReference type="SAM" id="MobiDB-lite"/>
    </source>
</evidence>
<comment type="caution">
    <text evidence="2">The sequence shown here is derived from an EMBL/GenBank/DDBJ whole genome shotgun (WGS) entry which is preliminary data.</text>
</comment>
<keyword evidence="3" id="KW-1185">Reference proteome</keyword>
<feature type="region of interest" description="Disordered" evidence="1">
    <location>
        <begin position="1"/>
        <end position="128"/>
    </location>
</feature>
<evidence type="ECO:0000313" key="2">
    <source>
        <dbReference type="EMBL" id="KAK1675776.1"/>
    </source>
</evidence>
<protein>
    <submittedName>
        <fullName evidence="2">Uncharacterized protein</fullName>
    </submittedName>
</protein>
<organism evidence="2 3">
    <name type="scientific">Colletotrichum godetiae</name>
    <dbReference type="NCBI Taxonomy" id="1209918"/>
    <lineage>
        <taxon>Eukaryota</taxon>
        <taxon>Fungi</taxon>
        <taxon>Dikarya</taxon>
        <taxon>Ascomycota</taxon>
        <taxon>Pezizomycotina</taxon>
        <taxon>Sordariomycetes</taxon>
        <taxon>Hypocreomycetidae</taxon>
        <taxon>Glomerellales</taxon>
        <taxon>Glomerellaceae</taxon>
        <taxon>Colletotrichum</taxon>
        <taxon>Colletotrichum acutatum species complex</taxon>
    </lineage>
</organism>
<dbReference type="EMBL" id="JAHMHR010000020">
    <property type="protein sequence ID" value="KAK1675776.1"/>
    <property type="molecule type" value="Genomic_DNA"/>
</dbReference>
<dbReference type="RefSeq" id="XP_060429779.1">
    <property type="nucleotide sequence ID" value="XM_060574905.1"/>
</dbReference>